<gene>
    <name evidence="4" type="ORF">ACFPFM_18515</name>
</gene>
<dbReference type="Proteomes" id="UP001595833">
    <property type="component" value="Unassembled WGS sequence"/>
</dbReference>
<evidence type="ECO:0000259" key="3">
    <source>
        <dbReference type="Pfam" id="PF18862"/>
    </source>
</evidence>
<feature type="domain" description="Apea-like HEPN" evidence="2">
    <location>
        <begin position="340"/>
        <end position="513"/>
    </location>
</feature>
<evidence type="ECO:0000259" key="2">
    <source>
        <dbReference type="Pfam" id="PF18739"/>
    </source>
</evidence>
<dbReference type="Pfam" id="PF18862">
    <property type="entry name" value="ApeA_NTD1"/>
    <property type="match status" value="1"/>
</dbReference>
<feature type="region of interest" description="Disordered" evidence="1">
    <location>
        <begin position="413"/>
        <end position="459"/>
    </location>
</feature>
<reference evidence="5" key="1">
    <citation type="journal article" date="2019" name="Int. J. Syst. Evol. Microbiol.">
        <title>The Global Catalogue of Microorganisms (GCM) 10K type strain sequencing project: providing services to taxonomists for standard genome sequencing and annotation.</title>
        <authorList>
            <consortium name="The Broad Institute Genomics Platform"/>
            <consortium name="The Broad Institute Genome Sequencing Center for Infectious Disease"/>
            <person name="Wu L."/>
            <person name="Ma J."/>
        </authorList>
    </citation>
    <scope>NUCLEOTIDE SEQUENCE [LARGE SCALE GENOMIC DNA]</scope>
    <source>
        <strain evidence="5">KCTC 12848</strain>
    </source>
</reference>
<evidence type="ECO:0000256" key="1">
    <source>
        <dbReference type="SAM" id="MobiDB-lite"/>
    </source>
</evidence>
<accession>A0ABV9Y2K2</accession>
<organism evidence="4 5">
    <name type="scientific">Saccharothrix xinjiangensis</name>
    <dbReference type="NCBI Taxonomy" id="204798"/>
    <lineage>
        <taxon>Bacteria</taxon>
        <taxon>Bacillati</taxon>
        <taxon>Actinomycetota</taxon>
        <taxon>Actinomycetes</taxon>
        <taxon>Pseudonocardiales</taxon>
        <taxon>Pseudonocardiaceae</taxon>
        <taxon>Saccharothrix</taxon>
    </lineage>
</organism>
<dbReference type="RefSeq" id="WP_344041818.1">
    <property type="nucleotide sequence ID" value="NZ_BAAAKE010000030.1"/>
</dbReference>
<proteinExistence type="predicted"/>
<dbReference type="InterPro" id="IPR041229">
    <property type="entry name" value="HEPN_Apea"/>
</dbReference>
<dbReference type="EMBL" id="JBHSJB010000017">
    <property type="protein sequence ID" value="MFC5055742.1"/>
    <property type="molecule type" value="Genomic_DNA"/>
</dbReference>
<keyword evidence="5" id="KW-1185">Reference proteome</keyword>
<evidence type="ECO:0000313" key="4">
    <source>
        <dbReference type="EMBL" id="MFC5055742.1"/>
    </source>
</evidence>
<sequence length="733" mass="80093">MSAVHEGTWWVADHRPESEVRRLNGRLTIDERGRAVLVTAGFVPLLIEPVNGVWSARSTATSALVVHGQTTMGGRITLLHVRGNMNRLLADAVVEGVWLHLGRPDDLDPELPVPVDRRADLVPAEKTAVFSGVDVELEHLAAWSASETLRRVMPRTPQHDTVPLVQRAVHVEPTATLEDGTTVALVSKVGMRRHDTVSGSQVTVNETIQARIRTPAPVDLDTLLVHVGSLRRLLSLTVRRETGVLSVMLHHADRDTVEDAAPHRATDGAPLLQLHKRFPPVIPAQTGAVPRSRMLFTLEHVDFAELLPRWRQVADELDGTMATLTTAHEQTLLMDTRLVAAVTAAESYFAGRADTAGMTRMPAEDFAQLRELIGTTLADHPHLGQYKGFVLDSLRNQPTLRQRLHELVDHLGEHAEPLLTSRHTTRREPDPGSTGPAGSQPASDQPDGAERAAAPSELPEATAWAWAASKARNDAAHGGVVSALDFDTAWITLDVTMAIVELLVLRDLGVNDERLAELVRDRHHDLAGRVREHLMPAFTEVGTAHQPAARKTRLRPDTTVDREPEPDDGLDPLVAALLDVAGSSWRREWAPWAAVAAALRRRGALPVEADTHDHLVQMLADTLGPAVPAAVPGRKAMAGPGYTTLSLFIAVNDHCLAIGRELPWSRWRRHPDLHPVLDTLPLLADAIPDTATDVATATLKTDGRPSDQRNLQHLLALIANRRPWTWRLPPAGG</sequence>
<dbReference type="Pfam" id="PF18739">
    <property type="entry name" value="HEPN_Apea"/>
    <property type="match status" value="1"/>
</dbReference>
<feature type="compositionally biased region" description="Basic and acidic residues" evidence="1">
    <location>
        <begin position="554"/>
        <end position="563"/>
    </location>
</feature>
<comment type="caution">
    <text evidence="4">The sequence shown here is derived from an EMBL/GenBank/DDBJ whole genome shotgun (WGS) entry which is preliminary data.</text>
</comment>
<feature type="domain" description="ApeA N-terminal" evidence="3">
    <location>
        <begin position="6"/>
        <end position="310"/>
    </location>
</feature>
<protein>
    <submittedName>
        <fullName evidence="4">HEPN domain-containing protein</fullName>
    </submittedName>
</protein>
<dbReference type="InterPro" id="IPR041223">
    <property type="entry name" value="ApeA_NTD"/>
</dbReference>
<name>A0ABV9Y2K2_9PSEU</name>
<feature type="region of interest" description="Disordered" evidence="1">
    <location>
        <begin position="542"/>
        <end position="568"/>
    </location>
</feature>
<evidence type="ECO:0000313" key="5">
    <source>
        <dbReference type="Proteomes" id="UP001595833"/>
    </source>
</evidence>